<sequence length="546" mass="58747">MYDHQPVPVLRYGITLNAMLSVYSTIVKASMLLAAAGSIGQAKWLRFRTEGRNLIDFETIDRASRDPRGAFQFLCRLPDGKMALASAGAFVVLTSLAVDPFTQQIVSYSSISNVTSSFEQPVFPQVSSWNTPGNVSALMFENSCPTSALPLAFIAVVYNSILGLGTASSTLNISCPTGYCTFDRSHTLGFCSICNDVTAEVTQTCEFIPRSDTTNETICTYSLSSGVDIEARDIEVLDAEEPSLVWKRTTNMSVVALHRYGTLYGNDPNAIGSVGGLDFETPAPGKTVLQGAADPILAFGRIMFNGSDDPLSGIGGSVMPTSTECVLYWCAQTLDTSIQNGVLKQAVVGNWSDGSALDTSDIYLQPNFTSDVGGKGDSVSYYVSPMINLPLLGFLQDTFTATVNCINLLSEDLTGQEPLQLTTYSSSVAQALWLTDDLDSLMSNLADRMTDVLRNLYSDPASDASNFGKVYTTQTYVVVSWPWLILPIGLVLASCMVLFAAIISSCCHQTTVWKSSSLVVLFHGLAGSGERTGSSVEDGWKRPRKG</sequence>
<keyword evidence="1" id="KW-0812">Transmembrane</keyword>
<dbReference type="PANTHER" id="PTHR35394:SF5">
    <property type="entry name" value="DUF3176 DOMAIN-CONTAINING PROTEIN"/>
    <property type="match status" value="1"/>
</dbReference>
<evidence type="ECO:0000313" key="2">
    <source>
        <dbReference type="EMBL" id="CAF9938653.1"/>
    </source>
</evidence>
<dbReference type="EMBL" id="CAJPDT010000110">
    <property type="protein sequence ID" value="CAF9938653.1"/>
    <property type="molecule type" value="Genomic_DNA"/>
</dbReference>
<organism evidence="2 3">
    <name type="scientific">Imshaugia aleurites</name>
    <dbReference type="NCBI Taxonomy" id="172621"/>
    <lineage>
        <taxon>Eukaryota</taxon>
        <taxon>Fungi</taxon>
        <taxon>Dikarya</taxon>
        <taxon>Ascomycota</taxon>
        <taxon>Pezizomycotina</taxon>
        <taxon>Lecanoromycetes</taxon>
        <taxon>OSLEUM clade</taxon>
        <taxon>Lecanoromycetidae</taxon>
        <taxon>Lecanorales</taxon>
        <taxon>Lecanorineae</taxon>
        <taxon>Parmeliaceae</taxon>
        <taxon>Imshaugia</taxon>
    </lineage>
</organism>
<name>A0A8H3J0Y9_9LECA</name>
<keyword evidence="1" id="KW-0472">Membrane</keyword>
<keyword evidence="3" id="KW-1185">Reference proteome</keyword>
<dbReference type="Pfam" id="PF11374">
    <property type="entry name" value="DUF3176"/>
    <property type="match status" value="1"/>
</dbReference>
<comment type="caution">
    <text evidence="2">The sequence shown here is derived from an EMBL/GenBank/DDBJ whole genome shotgun (WGS) entry which is preliminary data.</text>
</comment>
<dbReference type="AlphaFoldDB" id="A0A8H3J0Y9"/>
<evidence type="ECO:0008006" key="4">
    <source>
        <dbReference type="Google" id="ProtNLM"/>
    </source>
</evidence>
<dbReference type="PANTHER" id="PTHR35394">
    <property type="entry name" value="DUF3176 DOMAIN-CONTAINING PROTEIN"/>
    <property type="match status" value="1"/>
</dbReference>
<accession>A0A8H3J0Y9</accession>
<dbReference type="Proteomes" id="UP000664534">
    <property type="component" value="Unassembled WGS sequence"/>
</dbReference>
<protein>
    <recommendedName>
        <fullName evidence="4">Transmembrane protein</fullName>
    </recommendedName>
</protein>
<evidence type="ECO:0000256" key="1">
    <source>
        <dbReference type="SAM" id="Phobius"/>
    </source>
</evidence>
<reference evidence="2" key="1">
    <citation type="submission" date="2021-03" db="EMBL/GenBank/DDBJ databases">
        <authorList>
            <person name="Tagirdzhanova G."/>
        </authorList>
    </citation>
    <scope>NUCLEOTIDE SEQUENCE</scope>
</reference>
<keyword evidence="1" id="KW-1133">Transmembrane helix</keyword>
<evidence type="ECO:0000313" key="3">
    <source>
        <dbReference type="Proteomes" id="UP000664534"/>
    </source>
</evidence>
<dbReference type="OrthoDB" id="5376804at2759"/>
<gene>
    <name evidence="2" type="ORF">IMSHALPRED_001039</name>
</gene>
<proteinExistence type="predicted"/>
<dbReference type="InterPro" id="IPR021514">
    <property type="entry name" value="DUF3176"/>
</dbReference>
<feature type="transmembrane region" description="Helical" evidence="1">
    <location>
        <begin position="481"/>
        <end position="503"/>
    </location>
</feature>